<dbReference type="Proteomes" id="UP000001510">
    <property type="component" value="Chromosome"/>
</dbReference>
<organism evidence="1 2">
    <name type="scientific">Microcystis aeruginosa (strain NIES-843 / IAM M-2473)</name>
    <dbReference type="NCBI Taxonomy" id="449447"/>
    <lineage>
        <taxon>Bacteria</taxon>
        <taxon>Bacillati</taxon>
        <taxon>Cyanobacteriota</taxon>
        <taxon>Cyanophyceae</taxon>
        <taxon>Oscillatoriophycideae</taxon>
        <taxon>Chroococcales</taxon>
        <taxon>Microcystaceae</taxon>
        <taxon>Microcystis</taxon>
    </lineage>
</organism>
<protein>
    <submittedName>
        <fullName evidence="1">Uncharacterized protein</fullName>
    </submittedName>
</protein>
<dbReference type="PaxDb" id="449447-MAE_07130"/>
<accession>B0JQ76</accession>
<name>B0JQ76_MICAN</name>
<dbReference type="EnsemblBacteria" id="BAG00535">
    <property type="protein sequence ID" value="BAG00535"/>
    <property type="gene ID" value="MAE_07130"/>
</dbReference>
<evidence type="ECO:0000313" key="1">
    <source>
        <dbReference type="EMBL" id="BAG00535.1"/>
    </source>
</evidence>
<gene>
    <name evidence="1" type="ordered locus">MAE_07130</name>
</gene>
<dbReference type="EMBL" id="AP009552">
    <property type="protein sequence ID" value="BAG00535.1"/>
    <property type="molecule type" value="Genomic_DNA"/>
</dbReference>
<dbReference type="KEGG" id="mar:MAE_07130"/>
<dbReference type="AlphaFoldDB" id="B0JQ76"/>
<dbReference type="HOGENOM" id="CLU_205898_2_0_3"/>
<evidence type="ECO:0000313" key="2">
    <source>
        <dbReference type="Proteomes" id="UP000001510"/>
    </source>
</evidence>
<reference evidence="1 2" key="1">
    <citation type="journal article" date="2007" name="DNA Res.">
        <title>Complete genomic structure of the bloom-forming toxic cyanobacterium Microcystis aeruginosa NIES-843.</title>
        <authorList>
            <person name="Kaneko T."/>
            <person name="Nakajima N."/>
            <person name="Okamoto S."/>
            <person name="Suzuki I."/>
            <person name="Tanabe Y."/>
            <person name="Tamaoki M."/>
            <person name="Nakamura Y."/>
            <person name="Kasai F."/>
            <person name="Watanabe A."/>
            <person name="Kawashima K."/>
            <person name="Kishida Y."/>
            <person name="Ono A."/>
            <person name="Shimizu Y."/>
            <person name="Takahashi C."/>
            <person name="Minami C."/>
            <person name="Fujishiro T."/>
            <person name="Kohara M."/>
            <person name="Katoh M."/>
            <person name="Nakazaki N."/>
            <person name="Nakayama S."/>
            <person name="Yamada M."/>
            <person name="Tabata S."/>
            <person name="Watanabe M.M."/>
        </authorList>
    </citation>
    <scope>NUCLEOTIDE SEQUENCE [LARGE SCALE GENOMIC DNA]</scope>
    <source>
        <strain evidence="2">NIES-843 / IAM M-247</strain>
    </source>
</reference>
<proteinExistence type="predicted"/>
<sequence>MGASDFYQSTELGFLKGNYLLKLVLLPILSLNPSFWGVLPPKPRSALVFRWDAYTQLLTYL</sequence>
<keyword evidence="2" id="KW-1185">Reference proteome</keyword>